<protein>
    <recommendedName>
        <fullName evidence="3">Non-homologous end joining protein Ku</fullName>
    </recommendedName>
</protein>
<keyword evidence="3" id="KW-0227">DNA damage</keyword>
<dbReference type="HAMAP" id="MF_01875">
    <property type="entry name" value="Prokaryotic_Ku"/>
    <property type="match status" value="1"/>
</dbReference>
<dbReference type="InterPro" id="IPR006164">
    <property type="entry name" value="DNA_bd_Ku70/Ku80"/>
</dbReference>
<dbReference type="PANTHER" id="PTHR41251">
    <property type="entry name" value="NON-HOMOLOGOUS END JOINING PROTEIN KU"/>
    <property type="match status" value="1"/>
</dbReference>
<dbReference type="KEGG" id="ifn:GM661_13825"/>
<dbReference type="EMBL" id="CP046640">
    <property type="protein sequence ID" value="QTL98960.1"/>
    <property type="molecule type" value="Genomic_DNA"/>
</dbReference>
<dbReference type="CDD" id="cd00789">
    <property type="entry name" value="KU_like"/>
    <property type="match status" value="1"/>
</dbReference>
<gene>
    <name evidence="3" type="primary">ku</name>
    <name evidence="5" type="ORF">GM661_13825</name>
</gene>
<comment type="function">
    <text evidence="3">With LigD forms a non-homologous end joining (NHEJ) DNA repair enzyme, which repairs dsDNA breaks with reduced fidelity. Binds linear dsDNA with 5'- and 3'- overhangs but not closed circular dsDNA nor ssDNA. Recruits and stimulates the ligase activity of LigD.</text>
</comment>
<dbReference type="SUPFAM" id="SSF100939">
    <property type="entry name" value="SPOC domain-like"/>
    <property type="match status" value="1"/>
</dbReference>
<evidence type="ECO:0000313" key="5">
    <source>
        <dbReference type="EMBL" id="QTL98960.1"/>
    </source>
</evidence>
<comment type="similarity">
    <text evidence="3">Belongs to the prokaryotic Ku family.</text>
</comment>
<feature type="domain" description="Ku" evidence="4">
    <location>
        <begin position="52"/>
        <end position="180"/>
    </location>
</feature>
<evidence type="ECO:0000256" key="2">
    <source>
        <dbReference type="ARBA" id="ARBA00023172"/>
    </source>
</evidence>
<proteinExistence type="inferred from homology"/>
<dbReference type="AlphaFoldDB" id="A0A8A7KCI7"/>
<dbReference type="InterPro" id="IPR016194">
    <property type="entry name" value="SPOC-like_C_dom_sf"/>
</dbReference>
<keyword evidence="1 3" id="KW-0238">DNA-binding</keyword>
<dbReference type="FunFam" id="2.40.290.10:FF:000004">
    <property type="entry name" value="Non-homologous end joining protein Ku"/>
    <property type="match status" value="1"/>
</dbReference>
<evidence type="ECO:0000256" key="3">
    <source>
        <dbReference type="HAMAP-Rule" id="MF_01875"/>
    </source>
</evidence>
<dbReference type="PIRSF" id="PIRSF006493">
    <property type="entry name" value="Prok_Ku"/>
    <property type="match status" value="1"/>
</dbReference>
<dbReference type="Pfam" id="PF02735">
    <property type="entry name" value="Ku"/>
    <property type="match status" value="1"/>
</dbReference>
<keyword evidence="3" id="KW-0234">DNA repair</keyword>
<name>A0A8A7KCI7_9FIRM</name>
<dbReference type="Proteomes" id="UP000665020">
    <property type="component" value="Chromosome"/>
</dbReference>
<organism evidence="5 6">
    <name type="scientific">Iocasia fonsfrigidae</name>
    <dbReference type="NCBI Taxonomy" id="2682810"/>
    <lineage>
        <taxon>Bacteria</taxon>
        <taxon>Bacillati</taxon>
        <taxon>Bacillota</taxon>
        <taxon>Clostridia</taxon>
        <taxon>Halanaerobiales</taxon>
        <taxon>Halanaerobiaceae</taxon>
        <taxon>Iocasia</taxon>
    </lineage>
</organism>
<dbReference type="PANTHER" id="PTHR41251:SF1">
    <property type="entry name" value="NON-HOMOLOGOUS END JOINING PROTEIN KU"/>
    <property type="match status" value="1"/>
</dbReference>
<keyword evidence="2 3" id="KW-0233">DNA recombination</keyword>
<dbReference type="Gene3D" id="2.40.290.10">
    <property type="match status" value="1"/>
</dbReference>
<dbReference type="GO" id="GO:0003690">
    <property type="term" value="F:double-stranded DNA binding"/>
    <property type="evidence" value="ECO:0007669"/>
    <property type="project" value="UniProtKB-UniRule"/>
</dbReference>
<keyword evidence="6" id="KW-1185">Reference proteome</keyword>
<accession>A0A8A7KCI7</accession>
<dbReference type="InterPro" id="IPR009187">
    <property type="entry name" value="Prok_Ku"/>
</dbReference>
<sequence>MRTIWKGAISFGLVNVPIRLSTATNKNNIRFRLLHNKCKTPVNTVRYCTKCDEEVPYQDLVKGYEYEDNKFVVLRDEDFDNIPVKSTKTIDIIDFVKLEEIDPIYYIKTYYLAPAEGGEKPYLLLKKAMANTRKVAISKITIRNKESLAVIRVMDDLLVMETMYFADEVKTVDDLTIKTMEDKIKISDKEEELAVEIVDNLTAEFEPEKYDDEYRQELLDIIRTKIEGKEVEIHETAPVESKVLDLMDKLKASVEASEKKEKEKKESKQITG</sequence>
<evidence type="ECO:0000256" key="1">
    <source>
        <dbReference type="ARBA" id="ARBA00023125"/>
    </source>
</evidence>
<dbReference type="RefSeq" id="WP_230867367.1">
    <property type="nucleotide sequence ID" value="NZ_CP046640.1"/>
</dbReference>
<comment type="subunit">
    <text evidence="3">Homodimer. Interacts with LigD.</text>
</comment>
<dbReference type="GO" id="GO:0006303">
    <property type="term" value="P:double-strand break repair via nonhomologous end joining"/>
    <property type="evidence" value="ECO:0007669"/>
    <property type="project" value="UniProtKB-UniRule"/>
</dbReference>
<evidence type="ECO:0000259" key="4">
    <source>
        <dbReference type="SMART" id="SM00559"/>
    </source>
</evidence>
<dbReference type="SMART" id="SM00559">
    <property type="entry name" value="Ku78"/>
    <property type="match status" value="1"/>
</dbReference>
<evidence type="ECO:0000313" key="6">
    <source>
        <dbReference type="Proteomes" id="UP000665020"/>
    </source>
</evidence>
<dbReference type="GO" id="GO:0006310">
    <property type="term" value="P:DNA recombination"/>
    <property type="evidence" value="ECO:0007669"/>
    <property type="project" value="UniProtKB-KW"/>
</dbReference>
<dbReference type="NCBIfam" id="TIGR02772">
    <property type="entry name" value="Ku_bact"/>
    <property type="match status" value="1"/>
</dbReference>
<reference evidence="5" key="1">
    <citation type="submission" date="2019-12" db="EMBL/GenBank/DDBJ databases">
        <authorList>
            <person name="zhang j."/>
            <person name="sun C.M."/>
        </authorList>
    </citation>
    <scope>NUCLEOTIDE SEQUENCE</scope>
    <source>
        <strain evidence="5">NS-1</strain>
    </source>
</reference>